<evidence type="ECO:0008006" key="2">
    <source>
        <dbReference type="Google" id="ProtNLM"/>
    </source>
</evidence>
<evidence type="ECO:0000313" key="1">
    <source>
        <dbReference type="EMBL" id="EMS57174.1"/>
    </source>
</evidence>
<name>M8A9L2_TRIUA</name>
<proteinExistence type="predicted"/>
<dbReference type="OMA" id="CVEAQHG"/>
<accession>M8A9L2</accession>
<dbReference type="AlphaFoldDB" id="M8A9L2"/>
<organism evidence="1">
    <name type="scientific">Triticum urartu</name>
    <name type="common">Red wild einkorn</name>
    <name type="synonym">Crithodium urartu</name>
    <dbReference type="NCBI Taxonomy" id="4572"/>
    <lineage>
        <taxon>Eukaryota</taxon>
        <taxon>Viridiplantae</taxon>
        <taxon>Streptophyta</taxon>
        <taxon>Embryophyta</taxon>
        <taxon>Tracheophyta</taxon>
        <taxon>Spermatophyta</taxon>
        <taxon>Magnoliopsida</taxon>
        <taxon>Liliopsida</taxon>
        <taxon>Poales</taxon>
        <taxon>Poaceae</taxon>
        <taxon>BOP clade</taxon>
        <taxon>Pooideae</taxon>
        <taxon>Triticodae</taxon>
        <taxon>Triticeae</taxon>
        <taxon>Triticinae</taxon>
        <taxon>Triticum</taxon>
    </lineage>
</organism>
<reference evidence="1" key="1">
    <citation type="journal article" date="2013" name="Nature">
        <title>Draft genome of the wheat A-genome progenitor Triticum urartu.</title>
        <authorList>
            <person name="Ling H.Q."/>
            <person name="Zhao S."/>
            <person name="Liu D."/>
            <person name="Wang J."/>
            <person name="Sun H."/>
            <person name="Zhang C."/>
            <person name="Fan H."/>
            <person name="Li D."/>
            <person name="Dong L."/>
            <person name="Tao Y."/>
            <person name="Gao C."/>
            <person name="Wu H."/>
            <person name="Li Y."/>
            <person name="Cui Y."/>
            <person name="Guo X."/>
            <person name="Zheng S."/>
            <person name="Wang B."/>
            <person name="Yu K."/>
            <person name="Liang Q."/>
            <person name="Yang W."/>
            <person name="Lou X."/>
            <person name="Chen J."/>
            <person name="Feng M."/>
            <person name="Jian J."/>
            <person name="Zhang X."/>
            <person name="Luo G."/>
            <person name="Jiang Y."/>
            <person name="Liu J."/>
            <person name="Wang Z."/>
            <person name="Sha Y."/>
            <person name="Zhang B."/>
            <person name="Wu H."/>
            <person name="Tang D."/>
            <person name="Shen Q."/>
            <person name="Xue P."/>
            <person name="Zou S."/>
            <person name="Wang X."/>
            <person name="Liu X."/>
            <person name="Wang F."/>
            <person name="Yang Y."/>
            <person name="An X."/>
            <person name="Dong Z."/>
            <person name="Zhang K."/>
            <person name="Zhang X."/>
            <person name="Luo M.C."/>
            <person name="Dvorak J."/>
            <person name="Tong Y."/>
            <person name="Wang J."/>
            <person name="Yang H."/>
            <person name="Li Z."/>
            <person name="Wang D."/>
            <person name="Zhang A."/>
            <person name="Wang J."/>
        </authorList>
    </citation>
    <scope>NUCLEOTIDE SEQUENCE</scope>
</reference>
<gene>
    <name evidence="1" type="ORF">TRIUR3_34419</name>
</gene>
<protein>
    <recommendedName>
        <fullName evidence="2">Zinc finger GRF-type domain-containing protein</fullName>
    </recommendedName>
</protein>
<sequence>MEYEPAIYCSQCGRKAPRWISWCAANPGRRYYACVEAQHGFIEWHNGPTSPFLRVLLGDLRDRIWQLEDYGAAICKDGDAGVGASCVELQKRNEQTVVDDTGASVSDNCVRKGFMLVCGIMIFVSGLVVGIILS</sequence>
<dbReference type="EMBL" id="KD149385">
    <property type="protein sequence ID" value="EMS57174.1"/>
    <property type="molecule type" value="Genomic_DNA"/>
</dbReference>